<evidence type="ECO:0000313" key="2">
    <source>
        <dbReference type="EMBL" id="KAI8045971.1"/>
    </source>
</evidence>
<dbReference type="Proteomes" id="UP001059596">
    <property type="component" value="Chromosome 3R"/>
</dbReference>
<reference evidence="2" key="1">
    <citation type="journal article" date="2023" name="Genome Biol. Evol.">
        <title>Long-read-based Genome Assembly of Drosophila gunungcola Reveals Fewer Chemosensory Genes in Flower-breeding Species.</title>
        <authorList>
            <person name="Negi A."/>
            <person name="Liao B.Y."/>
            <person name="Yeh S.D."/>
        </authorList>
    </citation>
    <scope>NUCLEOTIDE SEQUENCE</scope>
    <source>
        <strain evidence="2">Sukarami</strain>
    </source>
</reference>
<comment type="caution">
    <text evidence="2">The sequence shown here is derived from an EMBL/GenBank/DDBJ whole genome shotgun (WGS) entry which is preliminary data.</text>
</comment>
<dbReference type="AlphaFoldDB" id="A0A9P9YZG6"/>
<keyword evidence="1" id="KW-0812">Transmembrane</keyword>
<keyword evidence="1" id="KW-1133">Transmembrane helix</keyword>
<keyword evidence="1" id="KW-0472">Membrane</keyword>
<feature type="transmembrane region" description="Helical" evidence="1">
    <location>
        <begin position="65"/>
        <end position="91"/>
    </location>
</feature>
<gene>
    <name evidence="2" type="ORF">M5D96_002162</name>
</gene>
<accession>A0A9P9YZG6</accession>
<keyword evidence="3" id="KW-1185">Reference proteome</keyword>
<organism evidence="2 3">
    <name type="scientific">Drosophila gunungcola</name>
    <name type="common">fruit fly</name>
    <dbReference type="NCBI Taxonomy" id="103775"/>
    <lineage>
        <taxon>Eukaryota</taxon>
        <taxon>Metazoa</taxon>
        <taxon>Ecdysozoa</taxon>
        <taxon>Arthropoda</taxon>
        <taxon>Hexapoda</taxon>
        <taxon>Insecta</taxon>
        <taxon>Pterygota</taxon>
        <taxon>Neoptera</taxon>
        <taxon>Endopterygota</taxon>
        <taxon>Diptera</taxon>
        <taxon>Brachycera</taxon>
        <taxon>Muscomorpha</taxon>
        <taxon>Ephydroidea</taxon>
        <taxon>Drosophilidae</taxon>
        <taxon>Drosophila</taxon>
        <taxon>Sophophora</taxon>
    </lineage>
</organism>
<protein>
    <submittedName>
        <fullName evidence="2">Uncharacterized protein</fullName>
    </submittedName>
</protein>
<dbReference type="EMBL" id="JAMKOV010000001">
    <property type="protein sequence ID" value="KAI8045971.1"/>
    <property type="molecule type" value="Genomic_DNA"/>
</dbReference>
<proteinExistence type="predicted"/>
<evidence type="ECO:0000256" key="1">
    <source>
        <dbReference type="SAM" id="Phobius"/>
    </source>
</evidence>
<sequence>MKDKHKPETRQSLSVGRVKARFGLDVKRVDFLISRIVVQVIYGPAKLVQPSSRSSHILHFEALDVVAVVVVVVLDSLLGVVIIMAIFGWALSAVRSDGVLMPAEVIAASLGQNQDQSGHYSRSISRLAQAAEEKRVANS</sequence>
<evidence type="ECO:0000313" key="3">
    <source>
        <dbReference type="Proteomes" id="UP001059596"/>
    </source>
</evidence>
<name>A0A9P9YZG6_9MUSC</name>